<name>A0ABY0CRD6_9DELT</name>
<evidence type="ECO:0000256" key="2">
    <source>
        <dbReference type="SAM" id="SignalP"/>
    </source>
</evidence>
<dbReference type="EMBL" id="SADD01000007">
    <property type="protein sequence ID" value="RVU43125.1"/>
    <property type="molecule type" value="Genomic_DNA"/>
</dbReference>
<feature type="compositionally biased region" description="Polar residues" evidence="1">
    <location>
        <begin position="23"/>
        <end position="39"/>
    </location>
</feature>
<keyword evidence="4" id="KW-1185">Reference proteome</keyword>
<dbReference type="PROSITE" id="PS51257">
    <property type="entry name" value="PROKAR_LIPOPROTEIN"/>
    <property type="match status" value="1"/>
</dbReference>
<reference evidence="3 4" key="1">
    <citation type="submission" date="2019-01" db="EMBL/GenBank/DDBJ databases">
        <title>Lujinxingia litoralis gen. nov., sp. nov. and Lujinxingia sediminis gen. nov., sp. nov., new members in the order Bradymonadales, isolated from coastal sediment.</title>
        <authorList>
            <person name="Li C.-M."/>
        </authorList>
    </citation>
    <scope>NUCLEOTIDE SEQUENCE [LARGE SCALE GENOMIC DNA]</scope>
    <source>
        <strain evidence="3 4">SEH01</strain>
    </source>
</reference>
<evidence type="ECO:0000313" key="3">
    <source>
        <dbReference type="EMBL" id="RVU43125.1"/>
    </source>
</evidence>
<feature type="chain" id="PRO_5046838763" evidence="2">
    <location>
        <begin position="16"/>
        <end position="234"/>
    </location>
</feature>
<dbReference type="Proteomes" id="UP000282926">
    <property type="component" value="Unassembled WGS sequence"/>
</dbReference>
<dbReference type="RefSeq" id="WP_127780530.1">
    <property type="nucleotide sequence ID" value="NZ_SADD01000007.1"/>
</dbReference>
<evidence type="ECO:0000256" key="1">
    <source>
        <dbReference type="SAM" id="MobiDB-lite"/>
    </source>
</evidence>
<organism evidence="3 4">
    <name type="scientific">Lujinxingia sediminis</name>
    <dbReference type="NCBI Taxonomy" id="2480984"/>
    <lineage>
        <taxon>Bacteria</taxon>
        <taxon>Deltaproteobacteria</taxon>
        <taxon>Bradymonadales</taxon>
        <taxon>Lujinxingiaceae</taxon>
        <taxon>Lujinxingia</taxon>
    </lineage>
</organism>
<evidence type="ECO:0000313" key="4">
    <source>
        <dbReference type="Proteomes" id="UP000282926"/>
    </source>
</evidence>
<gene>
    <name evidence="3" type="ORF">EA187_12995</name>
</gene>
<feature type="region of interest" description="Disordered" evidence="1">
    <location>
        <begin position="20"/>
        <end position="59"/>
    </location>
</feature>
<accession>A0ABY0CRD6</accession>
<keyword evidence="2" id="KW-0732">Signal</keyword>
<feature type="region of interest" description="Disordered" evidence="1">
    <location>
        <begin position="77"/>
        <end position="107"/>
    </location>
</feature>
<comment type="caution">
    <text evidence="3">The sequence shown here is derived from an EMBL/GenBank/DDBJ whole genome shotgun (WGS) entry which is preliminary data.</text>
</comment>
<feature type="signal peptide" evidence="2">
    <location>
        <begin position="1"/>
        <end position="15"/>
    </location>
</feature>
<proteinExistence type="predicted"/>
<protein>
    <submittedName>
        <fullName evidence="3">Uncharacterized protein</fullName>
    </submittedName>
</protein>
<sequence>MLMRTYLFCLSLMLAACNPKPDSPTSVVSPEANSPTHLSPPSERSETMKENAAPIPKTPVEPSHFVFVASPQNAQMLDCPNWESPEAPHRRRSRPMNDTTDSPTRHEVSFTDVIAIQNPSGVEATPHHTHPIEEVTATAARVAFALSPLTFTNQPSLTHDAFGTDLCKQLNELFSAPYVVLHAYPVYVDRGNSAEDPWRDSWESLGTDPSCQSRAFSDQEAALAYARSLISATE</sequence>